<dbReference type="InterPro" id="IPR050922">
    <property type="entry name" value="LytR/CpsA/Psr_CW_biosynth"/>
</dbReference>
<dbReference type="InterPro" id="IPR027381">
    <property type="entry name" value="LytR/CpsA/Psr_C"/>
</dbReference>
<feature type="compositionally biased region" description="Basic residues" evidence="2">
    <location>
        <begin position="112"/>
        <end position="125"/>
    </location>
</feature>
<feature type="domain" description="LytR/CpsA/Psr regulator C-terminal" evidence="4">
    <location>
        <begin position="506"/>
        <end position="587"/>
    </location>
</feature>
<dbReference type="PANTHER" id="PTHR33392">
    <property type="entry name" value="POLYISOPRENYL-TEICHOIC ACID--PEPTIDOGLYCAN TEICHOIC ACID TRANSFERASE TAGU"/>
    <property type="match status" value="1"/>
</dbReference>
<dbReference type="AlphaFoldDB" id="A0A6G9YFZ8"/>
<evidence type="ECO:0000313" key="5">
    <source>
        <dbReference type="EMBL" id="QIS12104.1"/>
    </source>
</evidence>
<protein>
    <submittedName>
        <fullName evidence="5">LytR family transcriptional regulator</fullName>
    </submittedName>
</protein>
<dbReference type="Gene3D" id="3.40.630.190">
    <property type="entry name" value="LCP protein"/>
    <property type="match status" value="1"/>
</dbReference>
<dbReference type="KEGG" id="nah:F5544_21205"/>
<organism evidence="5 6">
    <name type="scientific">Nocardia arthritidis</name>
    <dbReference type="NCBI Taxonomy" id="228602"/>
    <lineage>
        <taxon>Bacteria</taxon>
        <taxon>Bacillati</taxon>
        <taxon>Actinomycetota</taxon>
        <taxon>Actinomycetes</taxon>
        <taxon>Mycobacteriales</taxon>
        <taxon>Nocardiaceae</taxon>
        <taxon>Nocardia</taxon>
    </lineage>
</organism>
<feature type="region of interest" description="Disordered" evidence="2">
    <location>
        <begin position="1"/>
        <end position="87"/>
    </location>
</feature>
<dbReference type="Pfam" id="PF13399">
    <property type="entry name" value="LytR_C"/>
    <property type="match status" value="1"/>
</dbReference>
<feature type="compositionally biased region" description="Basic residues" evidence="2">
    <location>
        <begin position="1"/>
        <end position="12"/>
    </location>
</feature>
<feature type="domain" description="Cell envelope-related transcriptional attenuator" evidence="3">
    <location>
        <begin position="216"/>
        <end position="397"/>
    </location>
</feature>
<reference evidence="5 6" key="1">
    <citation type="journal article" date="2019" name="ACS Chem. Biol.">
        <title>Identification and Mobilization of a Cryptic Antibiotic Biosynthesis Gene Locus from a Human-Pathogenic Nocardia Isolate.</title>
        <authorList>
            <person name="Herisse M."/>
            <person name="Ishida K."/>
            <person name="Porter J.L."/>
            <person name="Howden B."/>
            <person name="Hertweck C."/>
            <person name="Stinear T.P."/>
            <person name="Pidot S.J."/>
        </authorList>
    </citation>
    <scope>NUCLEOTIDE SEQUENCE [LARGE SCALE GENOMIC DNA]</scope>
    <source>
        <strain evidence="5 6">AUSMDU00012717</strain>
    </source>
</reference>
<gene>
    <name evidence="5" type="ORF">F5544_21205</name>
</gene>
<evidence type="ECO:0000313" key="6">
    <source>
        <dbReference type="Proteomes" id="UP000503540"/>
    </source>
</evidence>
<proteinExistence type="inferred from homology"/>
<name>A0A6G9YFZ8_9NOCA</name>
<dbReference type="EMBL" id="CP046172">
    <property type="protein sequence ID" value="QIS12104.1"/>
    <property type="molecule type" value="Genomic_DNA"/>
</dbReference>
<evidence type="ECO:0000259" key="4">
    <source>
        <dbReference type="Pfam" id="PF13399"/>
    </source>
</evidence>
<evidence type="ECO:0000259" key="3">
    <source>
        <dbReference type="Pfam" id="PF03816"/>
    </source>
</evidence>
<evidence type="ECO:0000256" key="1">
    <source>
        <dbReference type="ARBA" id="ARBA00006068"/>
    </source>
</evidence>
<dbReference type="NCBIfam" id="TIGR00350">
    <property type="entry name" value="lytR_cpsA_psr"/>
    <property type="match status" value="1"/>
</dbReference>
<dbReference type="Proteomes" id="UP000503540">
    <property type="component" value="Chromosome"/>
</dbReference>
<feature type="region of interest" description="Disordered" evidence="2">
    <location>
        <begin position="596"/>
        <end position="648"/>
    </location>
</feature>
<sequence length="648" mass="69694">MSQRLCRSRTGHRCSASPSRSRHPGTRRRPPPAPRRPSRRINWTPRPESPSRRSGPSRHPISRSRNRNSNRYRKSGGRSRKGLTSFGCWRSGKDPIFDGVMTRAGDWPQAPTRRRHARPPRRRRSAPWWRTTGRVLSGFLSLTVLVGTGAAWESYQVVVSGVTTSGALADGPKSNGKDQNILIMGLDSRLDQQGKPLPKEIYDALHAGDEDNGFYNSNVLILLHIPGDGSKATAISIPRDDWVQVADQACQYAPCKAKIKEAYSLAYAIEKNKLEVKGVKDELDLEQRSREAGRKAEIATVRNFLGGVPIDHFVEVTLVSFFQIAQVVQPITVCLNENTSDDFSGADFKKGNQDIDAAQAMAFVRQRRDPDESLNFTDLDRTRRQQAFIVSLIRKLQQSGTVANPGRLKGLLDVAKQNIAIDDQLDLASFVQRASSLSSGGMTLFTLPVKDFGQNNEGQDINIVDVNEIRGIVKNLLAPPKNGDPAAPPPTSATPTSTTIPAANGVTLDIVNSTGQSGLAKRLQQQFTTVGFGKGELITGAVLTTTTVTYGKGADAAAQALANQLGLTASKSTAVDPNTVRLTVGTDSSTIGALAAASTTDDQSGDSTTTPTPTTTIPPVSATATGAKAPQPTDLSTMDGSNGIPCVK</sequence>
<accession>A0A6G9YFZ8</accession>
<evidence type="ECO:0000256" key="2">
    <source>
        <dbReference type="SAM" id="MobiDB-lite"/>
    </source>
</evidence>
<feature type="region of interest" description="Disordered" evidence="2">
    <location>
        <begin position="100"/>
        <end position="126"/>
    </location>
</feature>
<dbReference type="PANTHER" id="PTHR33392:SF6">
    <property type="entry name" value="POLYISOPRENYL-TEICHOIC ACID--PEPTIDOGLYCAN TEICHOIC ACID TRANSFERASE TAGU"/>
    <property type="match status" value="1"/>
</dbReference>
<feature type="compositionally biased region" description="Basic residues" evidence="2">
    <location>
        <begin position="60"/>
        <end position="81"/>
    </location>
</feature>
<feature type="compositionally biased region" description="Basic residues" evidence="2">
    <location>
        <begin position="20"/>
        <end position="30"/>
    </location>
</feature>
<keyword evidence="6" id="KW-1185">Reference proteome</keyword>
<comment type="similarity">
    <text evidence="1">Belongs to the LytR/CpsA/Psr (LCP) family.</text>
</comment>
<feature type="compositionally biased region" description="Low complexity" evidence="2">
    <location>
        <begin position="596"/>
        <end position="625"/>
    </location>
</feature>
<dbReference type="Gene3D" id="3.30.70.2390">
    <property type="match status" value="1"/>
</dbReference>
<dbReference type="Pfam" id="PF03816">
    <property type="entry name" value="LytR_cpsA_psr"/>
    <property type="match status" value="1"/>
</dbReference>
<dbReference type="InterPro" id="IPR004474">
    <property type="entry name" value="LytR_CpsA_psr"/>
</dbReference>